<dbReference type="Gene3D" id="3.30.450.20">
    <property type="entry name" value="PAS domain"/>
    <property type="match status" value="1"/>
</dbReference>
<dbReference type="SMART" id="SM00388">
    <property type="entry name" value="HisKA"/>
    <property type="match status" value="1"/>
</dbReference>
<comment type="caution">
    <text evidence="15">The sequence shown here is derived from an EMBL/GenBank/DDBJ whole genome shotgun (WGS) entry which is preliminary data.</text>
</comment>
<dbReference type="Proteomes" id="UP000229681">
    <property type="component" value="Unassembled WGS sequence"/>
</dbReference>
<dbReference type="SUPFAM" id="SSF55874">
    <property type="entry name" value="ATPase domain of HSP90 chaperone/DNA topoisomerase II/histidine kinase"/>
    <property type="match status" value="1"/>
</dbReference>
<evidence type="ECO:0000256" key="7">
    <source>
        <dbReference type="ARBA" id="ARBA00022741"/>
    </source>
</evidence>
<dbReference type="PRINTS" id="PR00344">
    <property type="entry name" value="BCTRLSENSOR"/>
</dbReference>
<dbReference type="InterPro" id="IPR000014">
    <property type="entry name" value="PAS"/>
</dbReference>
<name>A0A2M8PEK7_9CHLR</name>
<dbReference type="PANTHER" id="PTHR42878:SF7">
    <property type="entry name" value="SENSOR HISTIDINE KINASE GLRK"/>
    <property type="match status" value="1"/>
</dbReference>
<keyword evidence="11" id="KW-0902">Two-component regulatory system</keyword>
<dbReference type="SUPFAM" id="SSF55785">
    <property type="entry name" value="PYP-like sensor domain (PAS domain)"/>
    <property type="match status" value="1"/>
</dbReference>
<comment type="catalytic activity">
    <reaction evidence="1">
        <text>ATP + protein L-histidine = ADP + protein N-phospho-L-histidine.</text>
        <dbReference type="EC" id="2.7.13.3"/>
    </reaction>
</comment>
<evidence type="ECO:0000256" key="5">
    <source>
        <dbReference type="ARBA" id="ARBA00022679"/>
    </source>
</evidence>
<evidence type="ECO:0000313" key="15">
    <source>
        <dbReference type="EMBL" id="PJF35931.1"/>
    </source>
</evidence>
<dbReference type="InterPro" id="IPR050351">
    <property type="entry name" value="BphY/WalK/GraS-like"/>
</dbReference>
<keyword evidence="12" id="KW-0472">Membrane</keyword>
<dbReference type="SUPFAM" id="SSF47384">
    <property type="entry name" value="Homodimeric domain of signal transducing histidine kinase"/>
    <property type="match status" value="1"/>
</dbReference>
<dbReference type="CDD" id="cd00075">
    <property type="entry name" value="HATPase"/>
    <property type="match status" value="1"/>
</dbReference>
<dbReference type="InterPro" id="IPR004358">
    <property type="entry name" value="Sig_transdc_His_kin-like_C"/>
</dbReference>
<dbReference type="GO" id="GO:0030295">
    <property type="term" value="F:protein kinase activator activity"/>
    <property type="evidence" value="ECO:0007669"/>
    <property type="project" value="TreeGrafter"/>
</dbReference>
<dbReference type="EMBL" id="PGTM01000095">
    <property type="protein sequence ID" value="PJF35931.1"/>
    <property type="molecule type" value="Genomic_DNA"/>
</dbReference>
<evidence type="ECO:0000256" key="4">
    <source>
        <dbReference type="ARBA" id="ARBA00022553"/>
    </source>
</evidence>
<comment type="subcellular location">
    <subcellularLocation>
        <location evidence="2">Membrane</location>
        <topology evidence="2">Multi-pass membrane protein</topology>
    </subcellularLocation>
</comment>
<evidence type="ECO:0000256" key="11">
    <source>
        <dbReference type="ARBA" id="ARBA00023012"/>
    </source>
</evidence>
<dbReference type="InterPro" id="IPR005467">
    <property type="entry name" value="His_kinase_dom"/>
</dbReference>
<keyword evidence="4" id="KW-0597">Phosphoprotein</keyword>
<dbReference type="SMART" id="SM00091">
    <property type="entry name" value="PAS"/>
    <property type="match status" value="1"/>
</dbReference>
<dbReference type="SMART" id="SM00387">
    <property type="entry name" value="HATPase_c"/>
    <property type="match status" value="1"/>
</dbReference>
<dbReference type="InterPro" id="IPR003594">
    <property type="entry name" value="HATPase_dom"/>
</dbReference>
<feature type="domain" description="PAS" evidence="14">
    <location>
        <begin position="177"/>
        <end position="224"/>
    </location>
</feature>
<dbReference type="Pfam" id="PF02518">
    <property type="entry name" value="HATPase_c"/>
    <property type="match status" value="1"/>
</dbReference>
<evidence type="ECO:0000259" key="14">
    <source>
        <dbReference type="PROSITE" id="PS50112"/>
    </source>
</evidence>
<dbReference type="PANTHER" id="PTHR42878">
    <property type="entry name" value="TWO-COMPONENT HISTIDINE KINASE"/>
    <property type="match status" value="1"/>
</dbReference>
<evidence type="ECO:0000256" key="8">
    <source>
        <dbReference type="ARBA" id="ARBA00022777"/>
    </source>
</evidence>
<dbReference type="Gene3D" id="3.30.450.40">
    <property type="match status" value="1"/>
</dbReference>
<dbReference type="GO" id="GO:0006355">
    <property type="term" value="P:regulation of DNA-templated transcription"/>
    <property type="evidence" value="ECO:0007669"/>
    <property type="project" value="InterPro"/>
</dbReference>
<evidence type="ECO:0000259" key="13">
    <source>
        <dbReference type="PROSITE" id="PS50109"/>
    </source>
</evidence>
<dbReference type="GO" id="GO:0016020">
    <property type="term" value="C:membrane"/>
    <property type="evidence" value="ECO:0007669"/>
    <property type="project" value="UniProtKB-SubCell"/>
</dbReference>
<dbReference type="InterPro" id="IPR035965">
    <property type="entry name" value="PAS-like_dom_sf"/>
</dbReference>
<organism evidence="15 16">
    <name type="scientific">Candidatus Thermofonsia Clade 1 bacterium</name>
    <dbReference type="NCBI Taxonomy" id="2364210"/>
    <lineage>
        <taxon>Bacteria</taxon>
        <taxon>Bacillati</taxon>
        <taxon>Chloroflexota</taxon>
        <taxon>Candidatus Thermofontia</taxon>
        <taxon>Candidatus Thermofonsia Clade 1</taxon>
    </lineage>
</organism>
<dbReference type="InterPro" id="IPR003018">
    <property type="entry name" value="GAF"/>
</dbReference>
<evidence type="ECO:0000256" key="9">
    <source>
        <dbReference type="ARBA" id="ARBA00022840"/>
    </source>
</evidence>
<dbReference type="InterPro" id="IPR013767">
    <property type="entry name" value="PAS_fold"/>
</dbReference>
<evidence type="ECO:0000256" key="3">
    <source>
        <dbReference type="ARBA" id="ARBA00012438"/>
    </source>
</evidence>
<evidence type="ECO:0000256" key="6">
    <source>
        <dbReference type="ARBA" id="ARBA00022692"/>
    </source>
</evidence>
<sequence>MSEVAPSSQSVEELREQLRQYAGEQALLLEITRRIAKGGALETVLTDIAQLAQRGLRAKCLRFVVTSGASLQVYYAEGSNGEFAAWDAPLLAIAQQAPFELSPEAALPQPLSALRGLFGAVAALPLIAREAPLGILWVAYREAHAFGEWERNFLQLLAAQAAIAIANAQAFEAARKGREQLAAILTSSVDPILVVDTHEQILVFNPAAERVFGISAERVIGNQLSAFASMTEAAELVALLRGEVSSAEGMEWQNASGLTFAPRLSEMHNEHGQRTGSVLMLRDITRYKNLRDNQADFTSTVSHDLRLPLTYMKGYVDMMPMVGEFNERQRHFAEKIQSGIAQMSDLVEKILDASRLDPEGNYRLHREPCDILKMVSDVVATHAAAAEKNNQTLTAETAPNIPILHLDDMMMRRALNNLTDNAIKYTPQNGTITVRAEVRDDMLLLSVRDTGRGISEEDQRTLFTRFRRIRNKDNIRVRGNGLGLYIVKRVAELHGGDAWVESAVGQGSTFYIKIPMSGENLIGSGRLQESAQSD</sequence>
<dbReference type="InterPro" id="IPR036890">
    <property type="entry name" value="HATPase_C_sf"/>
</dbReference>
<evidence type="ECO:0000313" key="16">
    <source>
        <dbReference type="Proteomes" id="UP000229681"/>
    </source>
</evidence>
<dbReference type="NCBIfam" id="TIGR00229">
    <property type="entry name" value="sensory_box"/>
    <property type="match status" value="1"/>
</dbReference>
<feature type="domain" description="Histidine kinase" evidence="13">
    <location>
        <begin position="300"/>
        <end position="518"/>
    </location>
</feature>
<dbReference type="AlphaFoldDB" id="A0A2M8PEK7"/>
<dbReference type="Gene3D" id="1.10.287.130">
    <property type="match status" value="1"/>
</dbReference>
<protein>
    <recommendedName>
        <fullName evidence="3">histidine kinase</fullName>
        <ecNumber evidence="3">2.7.13.3</ecNumber>
    </recommendedName>
</protein>
<dbReference type="InterPro" id="IPR029016">
    <property type="entry name" value="GAF-like_dom_sf"/>
</dbReference>
<dbReference type="GO" id="GO:0000155">
    <property type="term" value="F:phosphorelay sensor kinase activity"/>
    <property type="evidence" value="ECO:0007669"/>
    <property type="project" value="InterPro"/>
</dbReference>
<proteinExistence type="predicted"/>
<dbReference type="InterPro" id="IPR003661">
    <property type="entry name" value="HisK_dim/P_dom"/>
</dbReference>
<evidence type="ECO:0000256" key="12">
    <source>
        <dbReference type="ARBA" id="ARBA00023136"/>
    </source>
</evidence>
<dbReference type="Pfam" id="PF13185">
    <property type="entry name" value="GAF_2"/>
    <property type="match status" value="1"/>
</dbReference>
<dbReference type="GO" id="GO:0007234">
    <property type="term" value="P:osmosensory signaling via phosphorelay pathway"/>
    <property type="evidence" value="ECO:0007669"/>
    <property type="project" value="TreeGrafter"/>
</dbReference>
<evidence type="ECO:0000256" key="10">
    <source>
        <dbReference type="ARBA" id="ARBA00022989"/>
    </source>
</evidence>
<dbReference type="CDD" id="cd00130">
    <property type="entry name" value="PAS"/>
    <property type="match status" value="1"/>
</dbReference>
<dbReference type="InterPro" id="IPR036097">
    <property type="entry name" value="HisK_dim/P_sf"/>
</dbReference>
<keyword evidence="8" id="KW-0418">Kinase</keyword>
<accession>A0A2M8PEK7</accession>
<reference evidence="15 16" key="1">
    <citation type="submission" date="2017-11" db="EMBL/GenBank/DDBJ databases">
        <title>Evolution of Phototrophy in the Chloroflexi Phylum Driven by Horizontal Gene Transfer.</title>
        <authorList>
            <person name="Ward L.M."/>
            <person name="Hemp J."/>
            <person name="Shih P.M."/>
            <person name="Mcglynn S.E."/>
            <person name="Fischer W."/>
        </authorList>
    </citation>
    <scope>NUCLEOTIDE SEQUENCE [LARGE SCALE GENOMIC DNA]</scope>
    <source>
        <strain evidence="15">JP3_13</strain>
    </source>
</reference>
<dbReference type="SUPFAM" id="SSF55781">
    <property type="entry name" value="GAF domain-like"/>
    <property type="match status" value="1"/>
</dbReference>
<dbReference type="Gene3D" id="3.30.565.10">
    <property type="entry name" value="Histidine kinase-like ATPase, C-terminal domain"/>
    <property type="match status" value="1"/>
</dbReference>
<keyword evidence="10" id="KW-1133">Transmembrane helix</keyword>
<gene>
    <name evidence="15" type="ORF">CUN49_08040</name>
</gene>
<dbReference type="PROSITE" id="PS50112">
    <property type="entry name" value="PAS"/>
    <property type="match status" value="1"/>
</dbReference>
<dbReference type="PROSITE" id="PS50109">
    <property type="entry name" value="HIS_KIN"/>
    <property type="match status" value="1"/>
</dbReference>
<dbReference type="EC" id="2.7.13.3" evidence="3"/>
<dbReference type="FunFam" id="3.30.565.10:FF:000006">
    <property type="entry name" value="Sensor histidine kinase WalK"/>
    <property type="match status" value="1"/>
</dbReference>
<keyword evidence="6" id="KW-0812">Transmembrane</keyword>
<evidence type="ECO:0000256" key="2">
    <source>
        <dbReference type="ARBA" id="ARBA00004141"/>
    </source>
</evidence>
<dbReference type="Pfam" id="PF00512">
    <property type="entry name" value="HisKA"/>
    <property type="match status" value="1"/>
</dbReference>
<dbReference type="GO" id="GO:0000156">
    <property type="term" value="F:phosphorelay response regulator activity"/>
    <property type="evidence" value="ECO:0007669"/>
    <property type="project" value="TreeGrafter"/>
</dbReference>
<keyword evidence="9" id="KW-0067">ATP-binding</keyword>
<dbReference type="CDD" id="cd00082">
    <property type="entry name" value="HisKA"/>
    <property type="match status" value="1"/>
</dbReference>
<dbReference type="Pfam" id="PF00989">
    <property type="entry name" value="PAS"/>
    <property type="match status" value="1"/>
</dbReference>
<evidence type="ECO:0000256" key="1">
    <source>
        <dbReference type="ARBA" id="ARBA00000085"/>
    </source>
</evidence>
<keyword evidence="7" id="KW-0547">Nucleotide-binding</keyword>
<dbReference type="SMART" id="SM00065">
    <property type="entry name" value="GAF"/>
    <property type="match status" value="1"/>
</dbReference>
<dbReference type="GO" id="GO:0005524">
    <property type="term" value="F:ATP binding"/>
    <property type="evidence" value="ECO:0007669"/>
    <property type="project" value="UniProtKB-KW"/>
</dbReference>
<keyword evidence="5" id="KW-0808">Transferase</keyword>